<keyword evidence="3" id="KW-1185">Reference proteome</keyword>
<dbReference type="InterPro" id="IPR012340">
    <property type="entry name" value="NA-bd_OB-fold"/>
</dbReference>
<proteinExistence type="predicted"/>
<dbReference type="Proteomes" id="UP000246352">
    <property type="component" value="Unassembled WGS sequence"/>
</dbReference>
<accession>A0A317PFA1</accession>
<organism evidence="2 3">
    <name type="scientific">Hoeflea marina</name>
    <dbReference type="NCBI Taxonomy" id="274592"/>
    <lineage>
        <taxon>Bacteria</taxon>
        <taxon>Pseudomonadati</taxon>
        <taxon>Pseudomonadota</taxon>
        <taxon>Alphaproteobacteria</taxon>
        <taxon>Hyphomicrobiales</taxon>
        <taxon>Rhizobiaceae</taxon>
        <taxon>Hoeflea</taxon>
    </lineage>
</organism>
<dbReference type="SUPFAM" id="SSF50249">
    <property type="entry name" value="Nucleic acid-binding proteins"/>
    <property type="match status" value="1"/>
</dbReference>
<reference evidence="2 3" key="1">
    <citation type="submission" date="2018-05" db="EMBL/GenBank/DDBJ databases">
        <title>Genomic Encyclopedia of Type Strains, Phase IV (KMG-IV): sequencing the most valuable type-strain genomes for metagenomic binning, comparative biology and taxonomic classification.</title>
        <authorList>
            <person name="Goeker M."/>
        </authorList>
    </citation>
    <scope>NUCLEOTIDE SEQUENCE [LARGE SCALE GENOMIC DNA]</scope>
    <source>
        <strain evidence="2 3">DSM 16791</strain>
    </source>
</reference>
<evidence type="ECO:0000313" key="3">
    <source>
        <dbReference type="Proteomes" id="UP000246352"/>
    </source>
</evidence>
<dbReference type="EMBL" id="QGTR01000006">
    <property type="protein sequence ID" value="PWV97612.1"/>
    <property type="molecule type" value="Genomic_DNA"/>
</dbReference>
<sequence>MSEMISWDEFEKVDIRTGTIVSAEPFPEARKPSIKMRIDFGPASAKRSPRRRSPSTMRRQILSVAR</sequence>
<evidence type="ECO:0008006" key="4">
    <source>
        <dbReference type="Google" id="ProtNLM"/>
    </source>
</evidence>
<evidence type="ECO:0000256" key="1">
    <source>
        <dbReference type="SAM" id="MobiDB-lite"/>
    </source>
</evidence>
<dbReference type="Gene3D" id="2.40.50.140">
    <property type="entry name" value="Nucleic acid-binding proteins"/>
    <property type="match status" value="1"/>
</dbReference>
<feature type="region of interest" description="Disordered" evidence="1">
    <location>
        <begin position="39"/>
        <end position="66"/>
    </location>
</feature>
<protein>
    <recommendedName>
        <fullName evidence="4">tRNA-binding protein</fullName>
    </recommendedName>
</protein>
<evidence type="ECO:0000313" key="2">
    <source>
        <dbReference type="EMBL" id="PWV97612.1"/>
    </source>
</evidence>
<name>A0A317PFA1_9HYPH</name>
<dbReference type="AlphaFoldDB" id="A0A317PFA1"/>
<comment type="caution">
    <text evidence="2">The sequence shown here is derived from an EMBL/GenBank/DDBJ whole genome shotgun (WGS) entry which is preliminary data.</text>
</comment>
<gene>
    <name evidence="2" type="ORF">DFR52_106135</name>
</gene>